<dbReference type="EMBL" id="JBBNAG010000010">
    <property type="protein sequence ID" value="KAK9100924.1"/>
    <property type="molecule type" value="Genomic_DNA"/>
</dbReference>
<proteinExistence type="predicted"/>
<accession>A0AAP0EX11</accession>
<name>A0AAP0EX11_9MAGN</name>
<dbReference type="Proteomes" id="UP001419268">
    <property type="component" value="Unassembled WGS sequence"/>
</dbReference>
<protein>
    <submittedName>
        <fullName evidence="1">Uncharacterized protein</fullName>
    </submittedName>
</protein>
<evidence type="ECO:0000313" key="2">
    <source>
        <dbReference type="Proteomes" id="UP001419268"/>
    </source>
</evidence>
<organism evidence="1 2">
    <name type="scientific">Stephania cephalantha</name>
    <dbReference type="NCBI Taxonomy" id="152367"/>
    <lineage>
        <taxon>Eukaryota</taxon>
        <taxon>Viridiplantae</taxon>
        <taxon>Streptophyta</taxon>
        <taxon>Embryophyta</taxon>
        <taxon>Tracheophyta</taxon>
        <taxon>Spermatophyta</taxon>
        <taxon>Magnoliopsida</taxon>
        <taxon>Ranunculales</taxon>
        <taxon>Menispermaceae</taxon>
        <taxon>Menispermoideae</taxon>
        <taxon>Cissampelideae</taxon>
        <taxon>Stephania</taxon>
    </lineage>
</organism>
<gene>
    <name evidence="1" type="ORF">Scep_024354</name>
</gene>
<keyword evidence="2" id="KW-1185">Reference proteome</keyword>
<dbReference type="AlphaFoldDB" id="A0AAP0EX11"/>
<sequence length="219" mass="25254">MSFAIYEAWCRKAAIRYTGNIYLIAKKRKTPIYLTNEVFEHYKRTRATDEAFKKKFEQMSANRRSEVGGPGTSISLHSARSISVRQHGDTLAELTRRVEELSTQSSDTPIDEDAAYFEVVPKVKDRVYGLGSQATKRSGPQRIDIRDGVYVVDIQHLTTDRSSLGPHSFSQFAHLDDHQPEHLTDPRRELLKVRQQFLDDDEEFMLQLMSPTRPPPWQE</sequence>
<reference evidence="1 2" key="1">
    <citation type="submission" date="2024-01" db="EMBL/GenBank/DDBJ databases">
        <title>Genome assemblies of Stephania.</title>
        <authorList>
            <person name="Yang L."/>
        </authorList>
    </citation>
    <scope>NUCLEOTIDE SEQUENCE [LARGE SCALE GENOMIC DNA]</scope>
    <source>
        <strain evidence="1">JXDWG</strain>
        <tissue evidence="1">Leaf</tissue>
    </source>
</reference>
<comment type="caution">
    <text evidence="1">The sequence shown here is derived from an EMBL/GenBank/DDBJ whole genome shotgun (WGS) entry which is preliminary data.</text>
</comment>
<evidence type="ECO:0000313" key="1">
    <source>
        <dbReference type="EMBL" id="KAK9100924.1"/>
    </source>
</evidence>